<accession>A0A0E9V1W4</accession>
<dbReference type="EMBL" id="GBXM01050149">
    <property type="protein sequence ID" value="JAH58428.1"/>
    <property type="molecule type" value="Transcribed_RNA"/>
</dbReference>
<dbReference type="EMBL" id="GBXM01036601">
    <property type="protein sequence ID" value="JAH71976.1"/>
    <property type="molecule type" value="Transcribed_RNA"/>
</dbReference>
<sequence>MQKLIRKNQVEQIVW</sequence>
<protein>
    <submittedName>
        <fullName evidence="1">Uncharacterized protein</fullName>
    </submittedName>
</protein>
<reference evidence="1" key="2">
    <citation type="journal article" date="2015" name="Fish Shellfish Immunol.">
        <title>Early steps in the European eel (Anguilla anguilla)-Vibrio vulnificus interaction in the gills: Role of the RtxA13 toxin.</title>
        <authorList>
            <person name="Callol A."/>
            <person name="Pajuelo D."/>
            <person name="Ebbesson L."/>
            <person name="Teles M."/>
            <person name="MacKenzie S."/>
            <person name="Amaro C."/>
        </authorList>
    </citation>
    <scope>NUCLEOTIDE SEQUENCE</scope>
</reference>
<organism evidence="1">
    <name type="scientific">Anguilla anguilla</name>
    <name type="common">European freshwater eel</name>
    <name type="synonym">Muraena anguilla</name>
    <dbReference type="NCBI Taxonomy" id="7936"/>
    <lineage>
        <taxon>Eukaryota</taxon>
        <taxon>Metazoa</taxon>
        <taxon>Chordata</taxon>
        <taxon>Craniata</taxon>
        <taxon>Vertebrata</taxon>
        <taxon>Euteleostomi</taxon>
        <taxon>Actinopterygii</taxon>
        <taxon>Neopterygii</taxon>
        <taxon>Teleostei</taxon>
        <taxon>Anguilliformes</taxon>
        <taxon>Anguillidae</taxon>
        <taxon>Anguilla</taxon>
    </lineage>
</organism>
<name>A0A0E9V1W4_ANGAN</name>
<proteinExistence type="predicted"/>
<reference evidence="1" key="1">
    <citation type="submission" date="2014-11" db="EMBL/GenBank/DDBJ databases">
        <authorList>
            <person name="Amaro Gonzalez C."/>
        </authorList>
    </citation>
    <scope>NUCLEOTIDE SEQUENCE</scope>
</reference>
<evidence type="ECO:0000313" key="1">
    <source>
        <dbReference type="EMBL" id="JAH71976.1"/>
    </source>
</evidence>